<keyword evidence="2" id="KW-1185">Reference proteome</keyword>
<evidence type="ECO:0000313" key="1">
    <source>
        <dbReference type="EMBL" id="RRB06402.1"/>
    </source>
</evidence>
<dbReference type="RefSeq" id="WP_124869274.1">
    <property type="nucleotide sequence ID" value="NZ_RQJO01000007.1"/>
</dbReference>
<name>A0A3P1BZH4_9BACT</name>
<dbReference type="EMBL" id="RQJO01000007">
    <property type="protein sequence ID" value="RRB06402.1"/>
    <property type="molecule type" value="Genomic_DNA"/>
</dbReference>
<reference evidence="1 2" key="1">
    <citation type="submission" date="2018-11" db="EMBL/GenBank/DDBJ databases">
        <authorList>
            <person name="Zhou Z."/>
            <person name="Wang G."/>
        </authorList>
    </citation>
    <scope>NUCLEOTIDE SEQUENCE [LARGE SCALE GENOMIC DNA]</scope>
    <source>
        <strain evidence="1 2">KCTC52004</strain>
    </source>
</reference>
<gene>
    <name evidence="1" type="ORF">EHT25_00945</name>
</gene>
<dbReference type="AlphaFoldDB" id="A0A3P1BZH4"/>
<evidence type="ECO:0008006" key="3">
    <source>
        <dbReference type="Google" id="ProtNLM"/>
    </source>
</evidence>
<protein>
    <recommendedName>
        <fullName evidence="3">IS110 family transposase</fullName>
    </recommendedName>
</protein>
<organism evidence="1 2">
    <name type="scientific">Larkinella rosea</name>
    <dbReference type="NCBI Taxonomy" id="2025312"/>
    <lineage>
        <taxon>Bacteria</taxon>
        <taxon>Pseudomonadati</taxon>
        <taxon>Bacteroidota</taxon>
        <taxon>Cytophagia</taxon>
        <taxon>Cytophagales</taxon>
        <taxon>Spirosomataceae</taxon>
        <taxon>Larkinella</taxon>
    </lineage>
</organism>
<dbReference type="Proteomes" id="UP000271925">
    <property type="component" value="Unassembled WGS sequence"/>
</dbReference>
<comment type="caution">
    <text evidence="1">The sequence shown here is derived from an EMBL/GenBank/DDBJ whole genome shotgun (WGS) entry which is preliminary data.</text>
</comment>
<sequence>MSATRAKGELQDWYRRKVAEGKDSGAARADAGSYVRNNGTAHAVIHRIYAVIRRGEKYDKNYALSLA</sequence>
<accession>A0A3P1BZH4</accession>
<proteinExistence type="predicted"/>
<dbReference type="OrthoDB" id="964423at2"/>
<evidence type="ECO:0000313" key="2">
    <source>
        <dbReference type="Proteomes" id="UP000271925"/>
    </source>
</evidence>